<keyword evidence="1" id="KW-1133">Transmembrane helix</keyword>
<accession>A0A2S7N3Z9</accession>
<comment type="caution">
    <text evidence="2">The sequence shown here is derived from an EMBL/GenBank/DDBJ whole genome shotgun (WGS) entry which is preliminary data.</text>
</comment>
<evidence type="ECO:0000313" key="2">
    <source>
        <dbReference type="EMBL" id="PQD96749.1"/>
    </source>
</evidence>
<dbReference type="OrthoDB" id="2721749at2"/>
<keyword evidence="1" id="KW-0472">Membrane</keyword>
<dbReference type="Proteomes" id="UP000239663">
    <property type="component" value="Unassembled WGS sequence"/>
</dbReference>
<dbReference type="AlphaFoldDB" id="A0A2S7N3Z9"/>
<protein>
    <submittedName>
        <fullName evidence="2">Uncharacterized protein</fullName>
    </submittedName>
</protein>
<sequence>MKNWLLSFGISTTMILGGGFLIRFVRDGDFYIAEFIGGIVGIILIIISFLLKGSMKQDNSF</sequence>
<proteinExistence type="predicted"/>
<gene>
    <name evidence="2" type="ORF">CYL18_02350</name>
</gene>
<evidence type="ECO:0000256" key="1">
    <source>
        <dbReference type="SAM" id="Phobius"/>
    </source>
</evidence>
<evidence type="ECO:0000313" key="3">
    <source>
        <dbReference type="Proteomes" id="UP000239663"/>
    </source>
</evidence>
<reference evidence="2 3" key="1">
    <citation type="submission" date="2017-12" db="EMBL/GenBank/DDBJ databases">
        <title>Taxonomic description and draft genome of Pradoshia cofamensis Gen. nov., sp. nov., a thermotolerant bacillale isolated from anterior gut of earthworm Eisenia fetida.</title>
        <authorList>
            <person name="Saha T."/>
            <person name="Chakraborty R."/>
        </authorList>
    </citation>
    <scope>NUCLEOTIDE SEQUENCE [LARGE SCALE GENOMIC DNA]</scope>
    <source>
        <strain evidence="2 3">EAG3</strain>
    </source>
</reference>
<keyword evidence="1" id="KW-0812">Transmembrane</keyword>
<organism evidence="2 3">
    <name type="scientific">Pradoshia eiseniae</name>
    <dbReference type="NCBI Taxonomy" id="2064768"/>
    <lineage>
        <taxon>Bacteria</taxon>
        <taxon>Bacillati</taxon>
        <taxon>Bacillota</taxon>
        <taxon>Bacilli</taxon>
        <taxon>Bacillales</taxon>
        <taxon>Bacillaceae</taxon>
        <taxon>Pradoshia</taxon>
    </lineage>
</organism>
<dbReference type="EMBL" id="PKOZ01000001">
    <property type="protein sequence ID" value="PQD96749.1"/>
    <property type="molecule type" value="Genomic_DNA"/>
</dbReference>
<dbReference type="RefSeq" id="WP_104847846.1">
    <property type="nucleotide sequence ID" value="NZ_PKOZ01000001.1"/>
</dbReference>
<feature type="transmembrane region" description="Helical" evidence="1">
    <location>
        <begin position="5"/>
        <end position="25"/>
    </location>
</feature>
<feature type="transmembrane region" description="Helical" evidence="1">
    <location>
        <begin position="31"/>
        <end position="51"/>
    </location>
</feature>
<keyword evidence="3" id="KW-1185">Reference proteome</keyword>
<name>A0A2S7N3Z9_9BACI</name>